<feature type="transmembrane region" description="Helical" evidence="1">
    <location>
        <begin position="6"/>
        <end position="22"/>
    </location>
</feature>
<dbReference type="AlphaFoldDB" id="A0A645ACL6"/>
<feature type="transmembrane region" description="Helical" evidence="1">
    <location>
        <begin position="61"/>
        <end position="79"/>
    </location>
</feature>
<sequence>MPEILETIMMICFGVSWPVSVYKSYKARSAKGKSIAFLMLIEFGYSIGLIGKIIYNPGYVIAVYICNMVFVMADIVLYYRNRKLDKVRD</sequence>
<evidence type="ECO:0000256" key="1">
    <source>
        <dbReference type="SAM" id="Phobius"/>
    </source>
</evidence>
<keyword evidence="1" id="KW-0812">Transmembrane</keyword>
<dbReference type="EMBL" id="VSSQ01013174">
    <property type="protein sequence ID" value="MPM50900.1"/>
    <property type="molecule type" value="Genomic_DNA"/>
</dbReference>
<reference evidence="2" key="1">
    <citation type="submission" date="2019-08" db="EMBL/GenBank/DDBJ databases">
        <authorList>
            <person name="Kucharzyk K."/>
            <person name="Murdoch R.W."/>
            <person name="Higgins S."/>
            <person name="Loffler F."/>
        </authorList>
    </citation>
    <scope>NUCLEOTIDE SEQUENCE</scope>
</reference>
<accession>A0A645ACL6</accession>
<name>A0A645ACL6_9ZZZZ</name>
<keyword evidence="1" id="KW-1133">Transmembrane helix</keyword>
<dbReference type="Gene3D" id="1.20.1280.290">
    <property type="match status" value="1"/>
</dbReference>
<gene>
    <name evidence="2" type="ORF">SDC9_97646</name>
</gene>
<evidence type="ECO:0000313" key="2">
    <source>
        <dbReference type="EMBL" id="MPM50900.1"/>
    </source>
</evidence>
<comment type="caution">
    <text evidence="2">The sequence shown here is derived from an EMBL/GenBank/DDBJ whole genome shotgun (WGS) entry which is preliminary data.</text>
</comment>
<organism evidence="2">
    <name type="scientific">bioreactor metagenome</name>
    <dbReference type="NCBI Taxonomy" id="1076179"/>
    <lineage>
        <taxon>unclassified sequences</taxon>
        <taxon>metagenomes</taxon>
        <taxon>ecological metagenomes</taxon>
    </lineage>
</organism>
<evidence type="ECO:0008006" key="3">
    <source>
        <dbReference type="Google" id="ProtNLM"/>
    </source>
</evidence>
<protein>
    <recommendedName>
        <fullName evidence="3">PQ-loop repeat-containing protein</fullName>
    </recommendedName>
</protein>
<feature type="transmembrane region" description="Helical" evidence="1">
    <location>
        <begin position="34"/>
        <end position="55"/>
    </location>
</feature>
<proteinExistence type="predicted"/>
<keyword evidence="1" id="KW-0472">Membrane</keyword>